<evidence type="ECO:0000256" key="12">
    <source>
        <dbReference type="SAM" id="Phobius"/>
    </source>
</evidence>
<evidence type="ECO:0000256" key="1">
    <source>
        <dbReference type="ARBA" id="ARBA00004536"/>
    </source>
</evidence>
<keyword evidence="4 12" id="KW-0812">Transmembrane</keyword>
<accession>A0AAV2LCM7</accession>
<dbReference type="Proteomes" id="UP001497482">
    <property type="component" value="Chromosome 23"/>
</dbReference>
<evidence type="ECO:0000256" key="9">
    <source>
        <dbReference type="ARBA" id="ARBA00067890"/>
    </source>
</evidence>
<dbReference type="FunFam" id="1.20.140.150:FF:000008">
    <property type="entry name" value="Transmembrane protein 204"/>
    <property type="match status" value="1"/>
</dbReference>
<gene>
    <name evidence="13" type="ORF">KC01_LOCUS27558</name>
</gene>
<evidence type="ECO:0000256" key="3">
    <source>
        <dbReference type="ARBA" id="ARBA00022475"/>
    </source>
</evidence>
<keyword evidence="5" id="KW-0965">Cell junction</keyword>
<reference evidence="13 14" key="1">
    <citation type="submission" date="2024-04" db="EMBL/GenBank/DDBJ databases">
        <authorList>
            <person name="Waldvogel A.-M."/>
            <person name="Schoenle A."/>
        </authorList>
    </citation>
    <scope>NUCLEOTIDE SEQUENCE [LARGE SCALE GENOMIC DNA]</scope>
</reference>
<evidence type="ECO:0000256" key="2">
    <source>
        <dbReference type="ARBA" id="ARBA00004651"/>
    </source>
</evidence>
<comment type="function">
    <text evidence="8">Can influence paracellular permeability. Appears to be involved in cell-cell interactions through adherens.</text>
</comment>
<proteinExistence type="predicted"/>
<evidence type="ECO:0000313" key="13">
    <source>
        <dbReference type="EMBL" id="CAL1599256.1"/>
    </source>
</evidence>
<feature type="transmembrane region" description="Helical" evidence="12">
    <location>
        <begin position="209"/>
        <end position="231"/>
    </location>
</feature>
<dbReference type="Gene3D" id="1.20.140.150">
    <property type="match status" value="1"/>
</dbReference>
<dbReference type="GO" id="GO:0005912">
    <property type="term" value="C:adherens junction"/>
    <property type="evidence" value="ECO:0007669"/>
    <property type="project" value="UniProtKB-SubCell"/>
</dbReference>
<keyword evidence="14" id="KW-1185">Reference proteome</keyword>
<feature type="region of interest" description="Disordered" evidence="11">
    <location>
        <begin position="1"/>
        <end position="36"/>
    </location>
</feature>
<name>A0AAV2LCM7_KNICA</name>
<sequence>MLLEPTESAVAETAEREQEASAQSPEELQPEAEVAGERPHMAVQRLVAAAVAVALFSLVLNNVAAFTPSWVLQALDDGRKRSVGLWRMCPVGVERDREELQDRRTEHGAQRHCDSLGWGADFAGYQESRSTVKLQFDMMRACNLMATMALTAGQLIFLLGLLELPFVTQESQWWEEAIAALFQLASLVLVIGLVTFYRIGPYTHLSYSCYLDIAACLLATLAAAMLIWNILHRREDCMAPSVIIISRPLTSPFHTRPDNDYVESPC</sequence>
<keyword evidence="3" id="KW-1003">Cell membrane</keyword>
<keyword evidence="7 12" id="KW-0472">Membrane</keyword>
<evidence type="ECO:0000256" key="7">
    <source>
        <dbReference type="ARBA" id="ARBA00023136"/>
    </source>
</evidence>
<keyword evidence="6 12" id="KW-1133">Transmembrane helix</keyword>
<dbReference type="PANTHER" id="PTHR14627">
    <property type="entry name" value="TRANSMEMBRANE PROTEIN 204"/>
    <property type="match status" value="1"/>
</dbReference>
<evidence type="ECO:0000256" key="11">
    <source>
        <dbReference type="SAM" id="MobiDB-lite"/>
    </source>
</evidence>
<evidence type="ECO:0000256" key="4">
    <source>
        <dbReference type="ARBA" id="ARBA00022692"/>
    </source>
</evidence>
<feature type="transmembrane region" description="Helical" evidence="12">
    <location>
        <begin position="141"/>
        <end position="162"/>
    </location>
</feature>
<evidence type="ECO:0000256" key="10">
    <source>
        <dbReference type="ARBA" id="ARBA00083504"/>
    </source>
</evidence>
<evidence type="ECO:0000256" key="5">
    <source>
        <dbReference type="ARBA" id="ARBA00022949"/>
    </source>
</evidence>
<dbReference type="AlphaFoldDB" id="A0AAV2LCM7"/>
<evidence type="ECO:0000313" key="14">
    <source>
        <dbReference type="Proteomes" id="UP001497482"/>
    </source>
</evidence>
<dbReference type="GO" id="GO:0005886">
    <property type="term" value="C:plasma membrane"/>
    <property type="evidence" value="ECO:0007669"/>
    <property type="project" value="UniProtKB-SubCell"/>
</dbReference>
<feature type="transmembrane region" description="Helical" evidence="12">
    <location>
        <begin position="177"/>
        <end position="197"/>
    </location>
</feature>
<protein>
    <recommendedName>
        <fullName evidence="9">Transmembrane protein 204</fullName>
    </recommendedName>
    <alternativeName>
        <fullName evidence="10">Claudin-like protein 24</fullName>
    </alternativeName>
</protein>
<evidence type="ECO:0000256" key="6">
    <source>
        <dbReference type="ARBA" id="ARBA00022989"/>
    </source>
</evidence>
<feature type="transmembrane region" description="Helical" evidence="12">
    <location>
        <begin position="46"/>
        <end position="72"/>
    </location>
</feature>
<dbReference type="InterPro" id="IPR038992">
    <property type="entry name" value="TMEM204"/>
</dbReference>
<evidence type="ECO:0000256" key="8">
    <source>
        <dbReference type="ARBA" id="ARBA00057987"/>
    </source>
</evidence>
<organism evidence="13 14">
    <name type="scientific">Knipowitschia caucasica</name>
    <name type="common">Caucasian dwarf goby</name>
    <name type="synonym">Pomatoschistus caucasicus</name>
    <dbReference type="NCBI Taxonomy" id="637954"/>
    <lineage>
        <taxon>Eukaryota</taxon>
        <taxon>Metazoa</taxon>
        <taxon>Chordata</taxon>
        <taxon>Craniata</taxon>
        <taxon>Vertebrata</taxon>
        <taxon>Euteleostomi</taxon>
        <taxon>Actinopterygii</taxon>
        <taxon>Neopterygii</taxon>
        <taxon>Teleostei</taxon>
        <taxon>Neoteleostei</taxon>
        <taxon>Acanthomorphata</taxon>
        <taxon>Gobiaria</taxon>
        <taxon>Gobiiformes</taxon>
        <taxon>Gobioidei</taxon>
        <taxon>Gobiidae</taxon>
        <taxon>Gobiinae</taxon>
        <taxon>Knipowitschia</taxon>
    </lineage>
</organism>
<dbReference type="PANTHER" id="PTHR14627:SF0">
    <property type="entry name" value="TRANSMEMBRANE PROTEIN 204"/>
    <property type="match status" value="1"/>
</dbReference>
<comment type="subcellular location">
    <subcellularLocation>
        <location evidence="1">Cell junction</location>
        <location evidence="1">Adherens junction</location>
    </subcellularLocation>
    <subcellularLocation>
        <location evidence="2">Cell membrane</location>
        <topology evidence="2">Multi-pass membrane protein</topology>
    </subcellularLocation>
</comment>
<dbReference type="EMBL" id="OZ035845">
    <property type="protein sequence ID" value="CAL1599256.1"/>
    <property type="molecule type" value="Genomic_DNA"/>
</dbReference>